<dbReference type="RefSeq" id="WP_004369533.1">
    <property type="nucleotide sequence ID" value="NZ_GL833119.1"/>
</dbReference>
<dbReference type="InterPro" id="IPR018254">
    <property type="entry name" value="Ribosomal_uL29_CS"/>
</dbReference>
<accession>E7RQF3</accession>
<dbReference type="InterPro" id="IPR001854">
    <property type="entry name" value="Ribosomal_uL29"/>
</dbReference>
<sequence length="64" mass="7510">MKIKEVRELDNKALAEKLEMAETALHQMKLNHAISPLENPSQIKATRRDIARMKTELRQRELNK</sequence>
<evidence type="ECO:0000256" key="1">
    <source>
        <dbReference type="ARBA" id="ARBA00009254"/>
    </source>
</evidence>
<gene>
    <name evidence="5 7" type="primary">rpmC</name>
    <name evidence="7" type="ORF">HMPREF0663_11404</name>
</gene>
<dbReference type="SUPFAM" id="SSF46561">
    <property type="entry name" value="Ribosomal protein L29 (L29p)"/>
    <property type="match status" value="1"/>
</dbReference>
<name>E7RQF3_9BACT</name>
<dbReference type="HAMAP" id="MF_00374">
    <property type="entry name" value="Ribosomal_uL29"/>
    <property type="match status" value="1"/>
</dbReference>
<dbReference type="Pfam" id="PF00831">
    <property type="entry name" value="Ribosomal_L29"/>
    <property type="match status" value="1"/>
</dbReference>
<evidence type="ECO:0000256" key="2">
    <source>
        <dbReference type="ARBA" id="ARBA00022980"/>
    </source>
</evidence>
<dbReference type="GO" id="GO:0003735">
    <property type="term" value="F:structural constituent of ribosome"/>
    <property type="evidence" value="ECO:0007669"/>
    <property type="project" value="InterPro"/>
</dbReference>
<dbReference type="GO" id="GO:1990904">
    <property type="term" value="C:ribonucleoprotein complex"/>
    <property type="evidence" value="ECO:0007669"/>
    <property type="project" value="UniProtKB-KW"/>
</dbReference>
<keyword evidence="8" id="KW-1185">Reference proteome</keyword>
<organism evidence="7 8">
    <name type="scientific">Hoylesella oralis ATCC 33269</name>
    <dbReference type="NCBI Taxonomy" id="873533"/>
    <lineage>
        <taxon>Bacteria</taxon>
        <taxon>Pseudomonadati</taxon>
        <taxon>Bacteroidota</taxon>
        <taxon>Bacteroidia</taxon>
        <taxon>Bacteroidales</taxon>
        <taxon>Prevotellaceae</taxon>
        <taxon>Hoylesella</taxon>
    </lineage>
</organism>
<dbReference type="AlphaFoldDB" id="E7RQF3"/>
<dbReference type="NCBIfam" id="TIGR00012">
    <property type="entry name" value="L29"/>
    <property type="match status" value="1"/>
</dbReference>
<evidence type="ECO:0000256" key="5">
    <source>
        <dbReference type="HAMAP-Rule" id="MF_00374"/>
    </source>
</evidence>
<evidence type="ECO:0000313" key="7">
    <source>
        <dbReference type="EMBL" id="EFZ36491.1"/>
    </source>
</evidence>
<dbReference type="STRING" id="28134.SAMN05444288_1984"/>
<evidence type="ECO:0000256" key="3">
    <source>
        <dbReference type="ARBA" id="ARBA00023274"/>
    </source>
</evidence>
<dbReference type="GO" id="GO:0006412">
    <property type="term" value="P:translation"/>
    <property type="evidence" value="ECO:0007669"/>
    <property type="project" value="UniProtKB-UniRule"/>
</dbReference>
<comment type="similarity">
    <text evidence="1 5">Belongs to the universal ribosomal protein uL29 family.</text>
</comment>
<evidence type="ECO:0000256" key="6">
    <source>
        <dbReference type="SAM" id="Coils"/>
    </source>
</evidence>
<evidence type="ECO:0000313" key="8">
    <source>
        <dbReference type="Proteomes" id="UP000005580"/>
    </source>
</evidence>
<dbReference type="HOGENOM" id="CLU_158491_5_1_10"/>
<keyword evidence="2 5" id="KW-0689">Ribosomal protein</keyword>
<protein>
    <recommendedName>
        <fullName evidence="4 5">Large ribosomal subunit protein uL29</fullName>
    </recommendedName>
</protein>
<comment type="caution">
    <text evidence="7">The sequence shown here is derived from an EMBL/GenBank/DDBJ whole genome shotgun (WGS) entry which is preliminary data.</text>
</comment>
<dbReference type="InterPro" id="IPR036049">
    <property type="entry name" value="Ribosomal_uL29_sf"/>
</dbReference>
<dbReference type="eggNOG" id="COG0255">
    <property type="taxonomic scope" value="Bacteria"/>
</dbReference>
<dbReference type="Gene3D" id="1.10.287.310">
    <property type="match status" value="1"/>
</dbReference>
<feature type="coiled-coil region" evidence="6">
    <location>
        <begin position="11"/>
        <end position="63"/>
    </location>
</feature>
<dbReference type="GO" id="GO:0005840">
    <property type="term" value="C:ribosome"/>
    <property type="evidence" value="ECO:0007669"/>
    <property type="project" value="UniProtKB-KW"/>
</dbReference>
<keyword evidence="6" id="KW-0175">Coiled coil</keyword>
<dbReference type="Proteomes" id="UP000005580">
    <property type="component" value="Unassembled WGS sequence"/>
</dbReference>
<dbReference type="EMBL" id="AEPE02000005">
    <property type="protein sequence ID" value="EFZ36491.1"/>
    <property type="molecule type" value="Genomic_DNA"/>
</dbReference>
<reference evidence="7" key="1">
    <citation type="submission" date="2011-01" db="EMBL/GenBank/DDBJ databases">
        <authorList>
            <person name="Muzny D."/>
            <person name="Qin X."/>
            <person name="Buhay C."/>
            <person name="Dugan-Rocha S."/>
            <person name="Ding Y."/>
            <person name="Chen G."/>
            <person name="Hawes A."/>
            <person name="Holder M."/>
            <person name="Jhangiani S."/>
            <person name="Johnson A."/>
            <person name="Khan Z."/>
            <person name="Li Z."/>
            <person name="Liu W."/>
            <person name="Liu X."/>
            <person name="Perez L."/>
            <person name="Shen H."/>
            <person name="Wang Q."/>
            <person name="Watt J."/>
            <person name="Xi L."/>
            <person name="Xin Y."/>
            <person name="Zhou J."/>
            <person name="Deng J."/>
            <person name="Jiang H."/>
            <person name="Liu Y."/>
            <person name="Qu J."/>
            <person name="Song X.-Z."/>
            <person name="Zhang L."/>
            <person name="Villasana D."/>
            <person name="Johnson A."/>
            <person name="Liu J."/>
            <person name="Liyanage D."/>
            <person name="Lorensuhewa L."/>
            <person name="Robinson T."/>
            <person name="Song A."/>
            <person name="Song B.-B."/>
            <person name="Dinh H."/>
            <person name="Thornton R."/>
            <person name="Coyle M."/>
            <person name="Francisco L."/>
            <person name="Jackson L."/>
            <person name="Javaid M."/>
            <person name="Korchina V."/>
            <person name="Kovar C."/>
            <person name="Mata R."/>
            <person name="Mathew T."/>
            <person name="Ngo R."/>
            <person name="Nguyen L."/>
            <person name="Nguyen N."/>
            <person name="Okwuonu G."/>
            <person name="Ongeri F."/>
            <person name="Pham C."/>
            <person name="Simmons D."/>
            <person name="Wilczek-Boney K."/>
            <person name="Hale W."/>
            <person name="Jakkamsetti A."/>
            <person name="Pham P."/>
            <person name="Ruth R."/>
            <person name="San Lucas F."/>
            <person name="Warren J."/>
            <person name="Zhang J."/>
            <person name="Zhao Z."/>
            <person name="Zhou C."/>
            <person name="Zhu D."/>
            <person name="Lee S."/>
            <person name="Bess C."/>
            <person name="Blankenburg K."/>
            <person name="Forbes L."/>
            <person name="Fu Q."/>
            <person name="Gubbala S."/>
            <person name="Hirani K."/>
            <person name="Jayaseelan J.C."/>
            <person name="Lara F."/>
            <person name="Munidasa M."/>
            <person name="Palculict T."/>
            <person name="Patil S."/>
            <person name="Pu L.-L."/>
            <person name="Saada N."/>
            <person name="Tang L."/>
            <person name="Weissenberger G."/>
            <person name="Zhu Y."/>
            <person name="Hemphill L."/>
            <person name="Shang Y."/>
            <person name="Youmans B."/>
            <person name="Ayvaz T."/>
            <person name="Ross M."/>
            <person name="Santibanez J."/>
            <person name="Aqrawi P."/>
            <person name="Gross S."/>
            <person name="Joshi V."/>
            <person name="Fowler G."/>
            <person name="Nazareth L."/>
            <person name="Reid J."/>
            <person name="Worley K."/>
            <person name="Petrosino J."/>
            <person name="Highlander S."/>
            <person name="Gibbs R."/>
        </authorList>
    </citation>
    <scope>NUCLEOTIDE SEQUENCE [LARGE SCALE GENOMIC DNA]</scope>
    <source>
        <strain evidence="7">ATCC 33269</strain>
    </source>
</reference>
<keyword evidence="3 5" id="KW-0687">Ribonucleoprotein</keyword>
<dbReference type="CDD" id="cd00427">
    <property type="entry name" value="Ribosomal_L29_HIP"/>
    <property type="match status" value="1"/>
</dbReference>
<proteinExistence type="inferred from homology"/>
<dbReference type="PROSITE" id="PS00579">
    <property type="entry name" value="RIBOSOMAL_L29"/>
    <property type="match status" value="1"/>
</dbReference>
<evidence type="ECO:0000256" key="4">
    <source>
        <dbReference type="ARBA" id="ARBA00035204"/>
    </source>
</evidence>